<dbReference type="PANTHER" id="PTHR13389:SF0">
    <property type="entry name" value="PUMILIO HOMOLOG 3"/>
    <property type="match status" value="1"/>
</dbReference>
<dbReference type="PROSITE" id="PS50302">
    <property type="entry name" value="PUM"/>
    <property type="match status" value="1"/>
</dbReference>
<dbReference type="Gene3D" id="1.25.10.10">
    <property type="entry name" value="Leucine-rich Repeat Variant"/>
    <property type="match status" value="1"/>
</dbReference>
<dbReference type="GO" id="GO:0003729">
    <property type="term" value="F:mRNA binding"/>
    <property type="evidence" value="ECO:0007669"/>
    <property type="project" value="TreeGrafter"/>
</dbReference>
<keyword evidence="1" id="KW-0677">Repeat</keyword>
<comment type="caution">
    <text evidence="5">The sequence shown here is derived from an EMBL/GenBank/DDBJ whole genome shotgun (WGS) entry which is preliminary data.</text>
</comment>
<dbReference type="SUPFAM" id="SSF48371">
    <property type="entry name" value="ARM repeat"/>
    <property type="match status" value="1"/>
</dbReference>
<evidence type="ECO:0000256" key="2">
    <source>
        <dbReference type="PROSITE-ProRule" id="PRU00317"/>
    </source>
</evidence>
<dbReference type="PANTHER" id="PTHR13389">
    <property type="entry name" value="PUMILIO HOMOLOG 3"/>
    <property type="match status" value="1"/>
</dbReference>
<evidence type="ECO:0000259" key="4">
    <source>
        <dbReference type="PROSITE" id="PS50303"/>
    </source>
</evidence>
<feature type="region of interest" description="Disordered" evidence="3">
    <location>
        <begin position="1"/>
        <end position="30"/>
    </location>
</feature>
<evidence type="ECO:0000256" key="3">
    <source>
        <dbReference type="SAM" id="MobiDB-lite"/>
    </source>
</evidence>
<dbReference type="InterPro" id="IPR011989">
    <property type="entry name" value="ARM-like"/>
</dbReference>
<dbReference type="InterPro" id="IPR040059">
    <property type="entry name" value="PUM3"/>
</dbReference>
<keyword evidence="6" id="KW-1185">Reference proteome</keyword>
<evidence type="ECO:0000256" key="1">
    <source>
        <dbReference type="ARBA" id="ARBA00022737"/>
    </source>
</evidence>
<feature type="repeat" description="Pumilio" evidence="2">
    <location>
        <begin position="139"/>
        <end position="174"/>
    </location>
</feature>
<name>A0A8X6TTK0_NEPPI</name>
<dbReference type="GO" id="GO:0005730">
    <property type="term" value="C:nucleolus"/>
    <property type="evidence" value="ECO:0007669"/>
    <property type="project" value="TreeGrafter"/>
</dbReference>
<gene>
    <name evidence="5" type="primary">Pum3</name>
    <name evidence="5" type="ORF">NPIL_594881</name>
</gene>
<dbReference type="InterPro" id="IPR016024">
    <property type="entry name" value="ARM-type_fold"/>
</dbReference>
<evidence type="ECO:0000313" key="6">
    <source>
        <dbReference type="Proteomes" id="UP000887013"/>
    </source>
</evidence>
<sequence>MLHLDKKSKSQNSDENTNGPVKTKTVKRENLTRKELKKLKFEKKGKGQNFEIAEKLKIIWEELRSLHPSGAYPVQPFYTEPPSHKGDTKPEKKSQLLKQACDLLKGRVKEFTFAHDTVRVLECILAEGAETHRTLLFDELKNDIIPLSRSKYGKFFIEKVLRYGSKEQKGVVMKAFHGKIVQLIKHTEAAEVVELAFNECANGAQRFEFVQEFFDPTYKYFKNNEVSSLGELLEKQPDKKASIIKYMKEELVKVLNKSVIKHSIVHHILWLFMRYADSVSKSEVIESVRDIVHEILHTKDGSRVGMHCVWYGTAKDRKVIVKCMKTFVTKIAMEEHGHMVLLAL</sequence>
<dbReference type="OrthoDB" id="497380at2759"/>
<feature type="compositionally biased region" description="Polar residues" evidence="3">
    <location>
        <begin position="10"/>
        <end position="20"/>
    </location>
</feature>
<dbReference type="EMBL" id="BMAW01110368">
    <property type="protein sequence ID" value="GFT42816.1"/>
    <property type="molecule type" value="Genomic_DNA"/>
</dbReference>
<dbReference type="PROSITE" id="PS50303">
    <property type="entry name" value="PUM_HD"/>
    <property type="match status" value="1"/>
</dbReference>
<evidence type="ECO:0000313" key="5">
    <source>
        <dbReference type="EMBL" id="GFT42816.1"/>
    </source>
</evidence>
<dbReference type="InterPro" id="IPR001313">
    <property type="entry name" value="Pumilio_RNA-bd_rpt"/>
</dbReference>
<protein>
    <submittedName>
        <fullName evidence="5">Pumilio homolog 3</fullName>
    </submittedName>
</protein>
<organism evidence="5 6">
    <name type="scientific">Nephila pilipes</name>
    <name type="common">Giant wood spider</name>
    <name type="synonym">Nephila maculata</name>
    <dbReference type="NCBI Taxonomy" id="299642"/>
    <lineage>
        <taxon>Eukaryota</taxon>
        <taxon>Metazoa</taxon>
        <taxon>Ecdysozoa</taxon>
        <taxon>Arthropoda</taxon>
        <taxon>Chelicerata</taxon>
        <taxon>Arachnida</taxon>
        <taxon>Araneae</taxon>
        <taxon>Araneomorphae</taxon>
        <taxon>Entelegynae</taxon>
        <taxon>Araneoidea</taxon>
        <taxon>Nephilidae</taxon>
        <taxon>Nephila</taxon>
    </lineage>
</organism>
<dbReference type="SMART" id="SM00025">
    <property type="entry name" value="Pumilio"/>
    <property type="match status" value="4"/>
</dbReference>
<feature type="domain" description="PUM-HD" evidence="4">
    <location>
        <begin position="81"/>
        <end position="344"/>
    </location>
</feature>
<dbReference type="Proteomes" id="UP000887013">
    <property type="component" value="Unassembled WGS sequence"/>
</dbReference>
<reference evidence="5" key="1">
    <citation type="submission" date="2020-08" db="EMBL/GenBank/DDBJ databases">
        <title>Multicomponent nature underlies the extraordinary mechanical properties of spider dragline silk.</title>
        <authorList>
            <person name="Kono N."/>
            <person name="Nakamura H."/>
            <person name="Mori M."/>
            <person name="Yoshida Y."/>
            <person name="Ohtoshi R."/>
            <person name="Malay A.D."/>
            <person name="Moran D.A.P."/>
            <person name="Tomita M."/>
            <person name="Numata K."/>
            <person name="Arakawa K."/>
        </authorList>
    </citation>
    <scope>NUCLEOTIDE SEQUENCE</scope>
</reference>
<dbReference type="AlphaFoldDB" id="A0A8X6TTK0"/>
<accession>A0A8X6TTK0</accession>
<proteinExistence type="predicted"/>
<dbReference type="InterPro" id="IPR033133">
    <property type="entry name" value="PUM-HD"/>
</dbReference>
<feature type="non-terminal residue" evidence="5">
    <location>
        <position position="1"/>
    </location>
</feature>
<dbReference type="GO" id="GO:0006417">
    <property type="term" value="P:regulation of translation"/>
    <property type="evidence" value="ECO:0007669"/>
    <property type="project" value="TreeGrafter"/>
</dbReference>